<dbReference type="Pfam" id="PF09413">
    <property type="entry name" value="DUF2007"/>
    <property type="match status" value="1"/>
</dbReference>
<evidence type="ECO:0000259" key="1">
    <source>
        <dbReference type="Pfam" id="PF09413"/>
    </source>
</evidence>
<protein>
    <recommendedName>
        <fullName evidence="1">DUF2007 domain-containing protein</fullName>
    </recommendedName>
</protein>
<proteinExistence type="predicted"/>
<dbReference type="InterPro" id="IPR018551">
    <property type="entry name" value="DUF2007"/>
</dbReference>
<gene>
    <name evidence="2" type="ORF">XD66_0751</name>
</gene>
<dbReference type="AlphaFoldDB" id="A0A101FGC4"/>
<name>A0A101FGC4_9THEO</name>
<organism evidence="2 3">
    <name type="scientific">Thermacetogenium phaeum</name>
    <dbReference type="NCBI Taxonomy" id="85874"/>
    <lineage>
        <taxon>Bacteria</taxon>
        <taxon>Bacillati</taxon>
        <taxon>Bacillota</taxon>
        <taxon>Clostridia</taxon>
        <taxon>Thermoanaerobacterales</taxon>
        <taxon>Thermoanaerobacteraceae</taxon>
        <taxon>Thermacetogenium</taxon>
    </lineage>
</organism>
<reference evidence="3" key="1">
    <citation type="journal article" date="2015" name="MBio">
        <title>Genome-Resolved Metagenomic Analysis Reveals Roles for Candidate Phyla and Other Microbial Community Members in Biogeochemical Transformations in Oil Reservoirs.</title>
        <authorList>
            <person name="Hu P."/>
            <person name="Tom L."/>
            <person name="Singh A."/>
            <person name="Thomas B.C."/>
            <person name="Baker B.J."/>
            <person name="Piceno Y.M."/>
            <person name="Andersen G.L."/>
            <person name="Banfield J.F."/>
        </authorList>
    </citation>
    <scope>NUCLEOTIDE SEQUENCE [LARGE SCALE GENOMIC DNA]</scope>
</reference>
<feature type="domain" description="DUF2007" evidence="1">
    <location>
        <begin position="5"/>
        <end position="62"/>
    </location>
</feature>
<accession>A0A101FGC4</accession>
<dbReference type="EMBL" id="LGFO01000078">
    <property type="protein sequence ID" value="KUK36539.1"/>
    <property type="molecule type" value="Genomic_DNA"/>
</dbReference>
<evidence type="ECO:0000313" key="3">
    <source>
        <dbReference type="Proteomes" id="UP000053326"/>
    </source>
</evidence>
<sequence length="66" mass="7097">MWTVVYIAPNRARAETLKEKLVSEGVLVTIRSAGVPHQNSGGAVEILVPESEAEEAHEILTSTVLV</sequence>
<dbReference type="OMA" id="WTVVYIA"/>
<comment type="caution">
    <text evidence="2">The sequence shown here is derived from an EMBL/GenBank/DDBJ whole genome shotgun (WGS) entry which is preliminary data.</text>
</comment>
<evidence type="ECO:0000313" key="2">
    <source>
        <dbReference type="EMBL" id="KUK36539.1"/>
    </source>
</evidence>
<dbReference type="PATRIC" id="fig|85874.4.peg.99"/>
<dbReference type="Proteomes" id="UP000053326">
    <property type="component" value="Unassembled WGS sequence"/>
</dbReference>